<evidence type="ECO:0000313" key="2">
    <source>
        <dbReference type="EMBL" id="CAH1722246.1"/>
    </source>
</evidence>
<evidence type="ECO:0000256" key="1">
    <source>
        <dbReference type="SAM" id="SignalP"/>
    </source>
</evidence>
<accession>A0A9P0IY87</accession>
<gene>
    <name evidence="2" type="ORF">APHIGO_LOCUS4707</name>
</gene>
<reference evidence="2" key="1">
    <citation type="submission" date="2022-02" db="EMBL/GenBank/DDBJ databases">
        <authorList>
            <person name="King R."/>
        </authorList>
    </citation>
    <scope>NUCLEOTIDE SEQUENCE</scope>
</reference>
<dbReference type="Proteomes" id="UP001154329">
    <property type="component" value="Chromosome 2"/>
</dbReference>
<feature type="signal peptide" evidence="1">
    <location>
        <begin position="1"/>
        <end position="25"/>
    </location>
</feature>
<dbReference type="SUPFAM" id="SSF53756">
    <property type="entry name" value="UDP-Glycosyltransferase/glycogen phosphorylase"/>
    <property type="match status" value="1"/>
</dbReference>
<dbReference type="AlphaFoldDB" id="A0A9P0IY87"/>
<feature type="chain" id="PRO_5040465670" evidence="1">
    <location>
        <begin position="26"/>
        <end position="107"/>
    </location>
</feature>
<name>A0A9P0IY87_APHGO</name>
<organism evidence="2 3">
    <name type="scientific">Aphis gossypii</name>
    <name type="common">Cotton aphid</name>
    <dbReference type="NCBI Taxonomy" id="80765"/>
    <lineage>
        <taxon>Eukaryota</taxon>
        <taxon>Metazoa</taxon>
        <taxon>Ecdysozoa</taxon>
        <taxon>Arthropoda</taxon>
        <taxon>Hexapoda</taxon>
        <taxon>Insecta</taxon>
        <taxon>Pterygota</taxon>
        <taxon>Neoptera</taxon>
        <taxon>Paraneoptera</taxon>
        <taxon>Hemiptera</taxon>
        <taxon>Sternorrhyncha</taxon>
        <taxon>Aphidomorpha</taxon>
        <taxon>Aphidoidea</taxon>
        <taxon>Aphididae</taxon>
        <taxon>Aphidini</taxon>
        <taxon>Aphis</taxon>
        <taxon>Aphis</taxon>
    </lineage>
</organism>
<protein>
    <submittedName>
        <fullName evidence="2">Uncharacterized protein</fullName>
    </submittedName>
</protein>
<evidence type="ECO:0000313" key="3">
    <source>
        <dbReference type="Proteomes" id="UP001154329"/>
    </source>
</evidence>
<proteinExistence type="predicted"/>
<keyword evidence="1" id="KW-0732">Signal</keyword>
<keyword evidence="3" id="KW-1185">Reference proteome</keyword>
<sequence length="107" mass="11767">MSIAVSLSLLLCLSIDLQKIPVSEAVRILAVDTVAGKSHWNFMSSVFISLTDAGHNVTVFTPFSDGDRENYTDTSRKFPMKLDLDVMQTIKQISNPFALIDFVASLA</sequence>
<reference evidence="2" key="2">
    <citation type="submission" date="2022-10" db="EMBL/GenBank/DDBJ databases">
        <authorList>
            <consortium name="ENA_rothamsted_submissions"/>
            <consortium name="culmorum"/>
            <person name="King R."/>
        </authorList>
    </citation>
    <scope>NUCLEOTIDE SEQUENCE</scope>
</reference>
<dbReference type="EMBL" id="OU899035">
    <property type="protein sequence ID" value="CAH1722246.1"/>
    <property type="molecule type" value="Genomic_DNA"/>
</dbReference>